<reference evidence="2 3" key="1">
    <citation type="journal article" date="2016" name="Mol. Biol. Evol.">
        <title>Comparative Genomics of Early-Diverging Mushroom-Forming Fungi Provides Insights into the Origins of Lignocellulose Decay Capabilities.</title>
        <authorList>
            <person name="Nagy L.G."/>
            <person name="Riley R."/>
            <person name="Tritt A."/>
            <person name="Adam C."/>
            <person name="Daum C."/>
            <person name="Floudas D."/>
            <person name="Sun H."/>
            <person name="Yadav J.S."/>
            <person name="Pangilinan J."/>
            <person name="Larsson K.H."/>
            <person name="Matsuura K."/>
            <person name="Barry K."/>
            <person name="Labutti K."/>
            <person name="Kuo R."/>
            <person name="Ohm R.A."/>
            <person name="Bhattacharya S.S."/>
            <person name="Shirouzu T."/>
            <person name="Yoshinaga Y."/>
            <person name="Martin F.M."/>
            <person name="Grigoriev I.V."/>
            <person name="Hibbett D.S."/>
        </authorList>
    </citation>
    <scope>NUCLEOTIDE SEQUENCE [LARGE SCALE GENOMIC DNA]</scope>
    <source>
        <strain evidence="2 3">CBS 109695</strain>
    </source>
</reference>
<gene>
    <name evidence="2" type="ORF">FIBSPDRAFT_863579</name>
</gene>
<feature type="region of interest" description="Disordered" evidence="1">
    <location>
        <begin position="1"/>
        <end position="129"/>
    </location>
</feature>
<dbReference type="AlphaFoldDB" id="A0A166H759"/>
<name>A0A166H759_9AGAM</name>
<sequence length="129" mass="13836">MSEWPPDGEGSDSQRAASGSESGRRPALSTRRPQQSSTSARHPRPRQTVQAPAQPYHPNAPHETVPTTPSSYGGFPGHLPAFQSSVSPYDQGPNYGVPYTMPPNSSMSMAHTPAVPRNHTFSHGVHSPI</sequence>
<evidence type="ECO:0000313" key="3">
    <source>
        <dbReference type="Proteomes" id="UP000076532"/>
    </source>
</evidence>
<proteinExistence type="predicted"/>
<feature type="compositionally biased region" description="Polar residues" evidence="1">
    <location>
        <begin position="11"/>
        <end position="21"/>
    </location>
</feature>
<feature type="non-terminal residue" evidence="2">
    <location>
        <position position="129"/>
    </location>
</feature>
<keyword evidence="3" id="KW-1185">Reference proteome</keyword>
<accession>A0A166H759</accession>
<evidence type="ECO:0000256" key="1">
    <source>
        <dbReference type="SAM" id="MobiDB-lite"/>
    </source>
</evidence>
<evidence type="ECO:0000313" key="2">
    <source>
        <dbReference type="EMBL" id="KZP18557.1"/>
    </source>
</evidence>
<protein>
    <submittedName>
        <fullName evidence="2">Uncharacterized protein</fullName>
    </submittedName>
</protein>
<feature type="compositionally biased region" description="Polar residues" evidence="1">
    <location>
        <begin position="31"/>
        <end position="40"/>
    </location>
</feature>
<dbReference type="Proteomes" id="UP000076532">
    <property type="component" value="Unassembled WGS sequence"/>
</dbReference>
<dbReference type="EMBL" id="KV417571">
    <property type="protein sequence ID" value="KZP18557.1"/>
    <property type="molecule type" value="Genomic_DNA"/>
</dbReference>
<organism evidence="2 3">
    <name type="scientific">Athelia psychrophila</name>
    <dbReference type="NCBI Taxonomy" id="1759441"/>
    <lineage>
        <taxon>Eukaryota</taxon>
        <taxon>Fungi</taxon>
        <taxon>Dikarya</taxon>
        <taxon>Basidiomycota</taxon>
        <taxon>Agaricomycotina</taxon>
        <taxon>Agaricomycetes</taxon>
        <taxon>Agaricomycetidae</taxon>
        <taxon>Atheliales</taxon>
        <taxon>Atheliaceae</taxon>
        <taxon>Athelia</taxon>
    </lineage>
</organism>